<dbReference type="SUPFAM" id="SSF52540">
    <property type="entry name" value="P-loop containing nucleoside triphosphate hydrolases"/>
    <property type="match status" value="2"/>
</dbReference>
<dbReference type="SMART" id="SM00382">
    <property type="entry name" value="AAA"/>
    <property type="match status" value="2"/>
</dbReference>
<dbReference type="InterPro" id="IPR000641">
    <property type="entry name" value="CbxX/CfxQ"/>
</dbReference>
<dbReference type="Pfam" id="PF00004">
    <property type="entry name" value="AAA"/>
    <property type="match status" value="1"/>
</dbReference>
<evidence type="ECO:0000256" key="2">
    <source>
        <dbReference type="ARBA" id="ARBA00022741"/>
    </source>
</evidence>
<gene>
    <name evidence="6" type="ORF">NG792_02435</name>
</gene>
<feature type="region of interest" description="Disordered" evidence="4">
    <location>
        <begin position="79"/>
        <end position="136"/>
    </location>
</feature>
<evidence type="ECO:0000313" key="7">
    <source>
        <dbReference type="Proteomes" id="UP001525961"/>
    </source>
</evidence>
<dbReference type="CDD" id="cd00009">
    <property type="entry name" value="AAA"/>
    <property type="match status" value="1"/>
</dbReference>
<proteinExistence type="inferred from homology"/>
<dbReference type="Proteomes" id="UP001525961">
    <property type="component" value="Unassembled WGS sequence"/>
</dbReference>
<dbReference type="Pfam" id="PF17866">
    <property type="entry name" value="AAA_lid_6"/>
    <property type="match status" value="1"/>
</dbReference>
<dbReference type="RefSeq" id="WP_261234393.1">
    <property type="nucleotide sequence ID" value="NZ_JAMXFA010000003.1"/>
</dbReference>
<keyword evidence="7" id="KW-1185">Reference proteome</keyword>
<dbReference type="InterPro" id="IPR041627">
    <property type="entry name" value="AAA_lid_6"/>
</dbReference>
<comment type="caution">
    <text evidence="6">The sequence shown here is derived from an EMBL/GenBank/DDBJ whole genome shotgun (WGS) entry which is preliminary data.</text>
</comment>
<evidence type="ECO:0000256" key="3">
    <source>
        <dbReference type="ARBA" id="ARBA00022840"/>
    </source>
</evidence>
<name>A0ABT2N1M3_9CYAN</name>
<dbReference type="CDD" id="cd19499">
    <property type="entry name" value="RecA-like_ClpB_Hsp104-like"/>
    <property type="match status" value="1"/>
</dbReference>
<keyword evidence="3" id="KW-0067">ATP-binding</keyword>
<keyword evidence="2" id="KW-0547">Nucleotide-binding</keyword>
<evidence type="ECO:0000256" key="1">
    <source>
        <dbReference type="ARBA" id="ARBA00010378"/>
    </source>
</evidence>
<protein>
    <submittedName>
        <fullName evidence="6">AAA family ATPase</fullName>
    </submittedName>
</protein>
<accession>A0ABT2N1M3</accession>
<dbReference type="PANTHER" id="PTHR43392">
    <property type="entry name" value="AAA-TYPE ATPASE FAMILY PROTEIN / ANKYRIN REPEAT FAMILY PROTEIN"/>
    <property type="match status" value="1"/>
</dbReference>
<dbReference type="Gene3D" id="1.10.8.60">
    <property type="match status" value="1"/>
</dbReference>
<feature type="domain" description="AAA+ ATPase" evidence="5">
    <location>
        <begin position="347"/>
        <end position="508"/>
    </location>
</feature>
<dbReference type="Pfam" id="PF07724">
    <property type="entry name" value="AAA_2"/>
    <property type="match status" value="1"/>
</dbReference>
<evidence type="ECO:0000256" key="4">
    <source>
        <dbReference type="SAM" id="MobiDB-lite"/>
    </source>
</evidence>
<sequence length="894" mass="100507">MTIERITQGIREATGDRFLLLYGANTSDSFCSEDLILQDIEQVLYRYLKAQGYQRIAFYSGNRKLYFLDTDSRDRALLRPPHPSPVQGQTEIKVTPGPLGRKKRFLGKKDSQQTQETPLPSLPPSHPSTPKNCPQRMQDRDVLPLLQNFMEDTSQSSAIVFANPEDLRRFELLRQLDGAIVEWSRLLPTNPNLCVFIFHQDTYSELQSFCQQIGLTFLSNLLLNRERSQNQVNICNVGTPTPSEIGNLIHRFRLQNQVKIAWNDFEQLNRALAQESKSLKYWYDRFLSASKFSLKQAEREKWTQTMPLPTAAELTEKLGQKVIGHSEAIATLVKLVRGKIAAQKSPKPLVILLPGPTGTGKTELSKALASALGTPLERCDMGEYGEEHKVSNLFGSPLGYVGSEQGGWLSNTLRRNQQRCILLFDEIEKAHESIWRQLLAFFDEGRVSDVNGTVISPKDTICLLTTNLASEAITEAPNLAKEILQKTGYLPPEFIGRIDKVIPLIRLGIAEQTEMIFRLMKRFAQDRYHIEVVVDAPALTALVHATYEPAQNYGGRGVNEAISDLFTDDLLELQSQNINQAYLRVEGEKMQLVPGNWEQPPLDFAALAAGSGRRDQATLEGLLKQLDAMIGLSSVKAAMQELVASEQAKQRLRQAGYETDDRITRHLVFLGNPGTGKTTVAELVGAIFKALGILKRGQLIKVDKPRDSLVAEYVGQTAPKTRAKVEEALDGILFIDEAYALASPRGGGQDYGQEAVDTLVPMLENYRDRLVVIFAGYTQPMQAFLATNPGLQSRIAKIIEFPDYTGEEMLEIFLSYCRTSKPPYRCPPEVQQAVLERLNQMYKMRDRNFGNGRDVRNLFEAMVQLQQVRLIRDNLEGEAMITFAKHDLPPFNLD</sequence>
<organism evidence="6 7">
    <name type="scientific">Laspinema olomoucense D3b</name>
    <dbReference type="NCBI Taxonomy" id="2953688"/>
    <lineage>
        <taxon>Bacteria</taxon>
        <taxon>Bacillati</taxon>
        <taxon>Cyanobacteriota</taxon>
        <taxon>Cyanophyceae</taxon>
        <taxon>Oscillatoriophycideae</taxon>
        <taxon>Oscillatoriales</taxon>
        <taxon>Laspinemataceae</taxon>
        <taxon>Laspinema</taxon>
        <taxon>Laspinema olomoucense</taxon>
    </lineage>
</organism>
<dbReference type="PRINTS" id="PR00819">
    <property type="entry name" value="CBXCFQXSUPER"/>
</dbReference>
<evidence type="ECO:0000313" key="6">
    <source>
        <dbReference type="EMBL" id="MCT7976582.1"/>
    </source>
</evidence>
<dbReference type="InterPro" id="IPR050773">
    <property type="entry name" value="CbxX/CfxQ_RuBisCO_ESX"/>
</dbReference>
<dbReference type="InterPro" id="IPR027417">
    <property type="entry name" value="P-loop_NTPase"/>
</dbReference>
<dbReference type="Gene3D" id="3.40.50.300">
    <property type="entry name" value="P-loop containing nucleotide triphosphate hydrolases"/>
    <property type="match status" value="2"/>
</dbReference>
<evidence type="ECO:0000259" key="5">
    <source>
        <dbReference type="SMART" id="SM00382"/>
    </source>
</evidence>
<dbReference type="InterPro" id="IPR003593">
    <property type="entry name" value="AAA+_ATPase"/>
</dbReference>
<dbReference type="EMBL" id="JAMXFA010000003">
    <property type="protein sequence ID" value="MCT7976582.1"/>
    <property type="molecule type" value="Genomic_DNA"/>
</dbReference>
<dbReference type="InterPro" id="IPR003959">
    <property type="entry name" value="ATPase_AAA_core"/>
</dbReference>
<feature type="domain" description="AAA+ ATPase" evidence="5">
    <location>
        <begin position="663"/>
        <end position="805"/>
    </location>
</feature>
<comment type="similarity">
    <text evidence="1">Belongs to the CbxX/CfxQ family.</text>
</comment>
<dbReference type="PANTHER" id="PTHR43392:SF2">
    <property type="entry name" value="AAA-TYPE ATPASE FAMILY PROTEIN _ ANKYRIN REPEAT FAMILY PROTEIN"/>
    <property type="match status" value="1"/>
</dbReference>
<reference evidence="6 7" key="1">
    <citation type="journal article" date="2022" name="Front. Microbiol.">
        <title>High genomic differentiation and limited gene flow indicate recent cryptic speciation within the genus Laspinema (cyanobacteria).</title>
        <authorList>
            <person name="Stanojkovic A."/>
            <person name="Skoupy S."/>
            <person name="Skaloud P."/>
            <person name="Dvorak P."/>
        </authorList>
    </citation>
    <scope>NUCLEOTIDE SEQUENCE [LARGE SCALE GENOMIC DNA]</scope>
    <source>
        <strain evidence="6 7">D3b</strain>
    </source>
</reference>